<accession>A0A5D0R919</accession>
<dbReference type="InterPro" id="IPR002549">
    <property type="entry name" value="AI-2E-like"/>
</dbReference>
<feature type="transmembrane region" description="Helical" evidence="6">
    <location>
        <begin position="7"/>
        <end position="26"/>
    </location>
</feature>
<protein>
    <submittedName>
        <fullName evidence="7">AI-2E family transporter</fullName>
    </submittedName>
</protein>
<keyword evidence="4 6" id="KW-1133">Transmembrane helix</keyword>
<evidence type="ECO:0000313" key="8">
    <source>
        <dbReference type="Proteomes" id="UP000323720"/>
    </source>
</evidence>
<keyword evidence="8" id="KW-1185">Reference proteome</keyword>
<sequence>MNVIPPKIIRQLFLLLMIVLVCSLIFREMLPYLAGVLGAITLYVLMRKFMSKLVKRGWNSSLAASFLMLISFFAILLPIAGAALMLGNKISRAVENSEKLTKLIKGQLKVIENQFGYDLTSQIDASAISGWLSENLQSFAGGTFNTFIGISIMYFLLFYMLTNRRELRESLLAYIPLNRDNLKLVGKEMHSMVRANAIGIPLVAIAQGLVALIGFLIFGIEDPFFWGVIITIGSMVPFVGSFLGTIPVFIITLSSGDTFAAWAILIYGIVVVGVTDNVIRLFVLRKLDDVHPLITLIGVIIGIPLFGFIGLIFGPLLLSLSIVIIRIYKQEYGGKRHKIEEIEEKVPENT</sequence>
<proteinExistence type="inferred from homology"/>
<comment type="subcellular location">
    <subcellularLocation>
        <location evidence="1">Membrane</location>
        <topology evidence="1">Multi-pass membrane protein</topology>
    </subcellularLocation>
</comment>
<dbReference type="GO" id="GO:0016020">
    <property type="term" value="C:membrane"/>
    <property type="evidence" value="ECO:0007669"/>
    <property type="project" value="UniProtKB-SubCell"/>
</dbReference>
<comment type="caution">
    <text evidence="7">The sequence shown here is derived from an EMBL/GenBank/DDBJ whole genome shotgun (WGS) entry which is preliminary data.</text>
</comment>
<feature type="transmembrane region" description="Helical" evidence="6">
    <location>
        <begin position="295"/>
        <end position="328"/>
    </location>
</feature>
<dbReference type="AlphaFoldDB" id="A0A5D0R919"/>
<feature type="transmembrane region" description="Helical" evidence="6">
    <location>
        <begin position="259"/>
        <end position="283"/>
    </location>
</feature>
<dbReference type="Pfam" id="PF01594">
    <property type="entry name" value="AI-2E_transport"/>
    <property type="match status" value="1"/>
</dbReference>
<feature type="transmembrane region" description="Helical" evidence="6">
    <location>
        <begin position="32"/>
        <end position="50"/>
    </location>
</feature>
<dbReference type="OrthoDB" id="9773730at2"/>
<feature type="transmembrane region" description="Helical" evidence="6">
    <location>
        <begin position="197"/>
        <end position="218"/>
    </location>
</feature>
<evidence type="ECO:0000256" key="3">
    <source>
        <dbReference type="ARBA" id="ARBA00022692"/>
    </source>
</evidence>
<dbReference type="PANTHER" id="PTHR21716">
    <property type="entry name" value="TRANSMEMBRANE PROTEIN"/>
    <property type="match status" value="1"/>
</dbReference>
<gene>
    <name evidence="7" type="ORF">ES674_10365</name>
</gene>
<reference evidence="7 8" key="1">
    <citation type="submission" date="2019-08" db="EMBL/GenBank/DDBJ databases">
        <title>Genomes of Antarctic Bizionia species.</title>
        <authorList>
            <person name="Bowman J.P."/>
        </authorList>
    </citation>
    <scope>NUCLEOTIDE SEQUENCE [LARGE SCALE GENOMIC DNA]</scope>
    <source>
        <strain evidence="7 8">ADA-4</strain>
    </source>
</reference>
<dbReference type="Proteomes" id="UP000323720">
    <property type="component" value="Unassembled WGS sequence"/>
</dbReference>
<feature type="transmembrane region" description="Helical" evidence="6">
    <location>
        <begin position="139"/>
        <end position="161"/>
    </location>
</feature>
<dbReference type="EMBL" id="VSKK01000002">
    <property type="protein sequence ID" value="TYB77084.1"/>
    <property type="molecule type" value="Genomic_DNA"/>
</dbReference>
<evidence type="ECO:0000256" key="6">
    <source>
        <dbReference type="SAM" id="Phobius"/>
    </source>
</evidence>
<keyword evidence="5 6" id="KW-0472">Membrane</keyword>
<evidence type="ECO:0000256" key="5">
    <source>
        <dbReference type="ARBA" id="ARBA00023136"/>
    </source>
</evidence>
<evidence type="ECO:0000256" key="2">
    <source>
        <dbReference type="ARBA" id="ARBA00009773"/>
    </source>
</evidence>
<dbReference type="PANTHER" id="PTHR21716:SF4">
    <property type="entry name" value="TRANSMEMBRANE PROTEIN 245"/>
    <property type="match status" value="1"/>
</dbReference>
<organism evidence="7 8">
    <name type="scientific">Bizionia myxarmorum</name>
    <dbReference type="NCBI Taxonomy" id="291186"/>
    <lineage>
        <taxon>Bacteria</taxon>
        <taxon>Pseudomonadati</taxon>
        <taxon>Bacteroidota</taxon>
        <taxon>Flavobacteriia</taxon>
        <taxon>Flavobacteriales</taxon>
        <taxon>Flavobacteriaceae</taxon>
        <taxon>Bizionia</taxon>
    </lineage>
</organism>
<comment type="similarity">
    <text evidence="2">Belongs to the autoinducer-2 exporter (AI-2E) (TC 2.A.86) family.</text>
</comment>
<feature type="transmembrane region" description="Helical" evidence="6">
    <location>
        <begin position="224"/>
        <end position="252"/>
    </location>
</feature>
<name>A0A5D0R919_9FLAO</name>
<dbReference type="RefSeq" id="WP_148403963.1">
    <property type="nucleotide sequence ID" value="NZ_VSKK01000002.1"/>
</dbReference>
<evidence type="ECO:0000256" key="4">
    <source>
        <dbReference type="ARBA" id="ARBA00022989"/>
    </source>
</evidence>
<feature type="transmembrane region" description="Helical" evidence="6">
    <location>
        <begin position="62"/>
        <end position="86"/>
    </location>
</feature>
<evidence type="ECO:0000256" key="1">
    <source>
        <dbReference type="ARBA" id="ARBA00004141"/>
    </source>
</evidence>
<evidence type="ECO:0000313" key="7">
    <source>
        <dbReference type="EMBL" id="TYB77084.1"/>
    </source>
</evidence>
<keyword evidence="3 6" id="KW-0812">Transmembrane</keyword>